<evidence type="ECO:0000256" key="4">
    <source>
        <dbReference type="ARBA" id="ARBA00022840"/>
    </source>
</evidence>
<gene>
    <name evidence="6" type="ORF">FJM51_17635</name>
</gene>
<evidence type="ECO:0000256" key="1">
    <source>
        <dbReference type="ARBA" id="ARBA00005417"/>
    </source>
</evidence>
<dbReference type="CDD" id="cd03220">
    <property type="entry name" value="ABC_KpsT_Wzt"/>
    <property type="match status" value="1"/>
</dbReference>
<dbReference type="Proteomes" id="UP000319255">
    <property type="component" value="Unassembled WGS sequence"/>
</dbReference>
<dbReference type="InterPro" id="IPR003439">
    <property type="entry name" value="ABC_transporter-like_ATP-bd"/>
</dbReference>
<keyword evidence="7" id="KW-1185">Reference proteome</keyword>
<feature type="domain" description="ABC transporter" evidence="5">
    <location>
        <begin position="2"/>
        <end position="219"/>
    </location>
</feature>
<dbReference type="Gene3D" id="3.40.50.300">
    <property type="entry name" value="P-loop containing nucleotide triphosphate hydrolases"/>
    <property type="match status" value="1"/>
</dbReference>
<dbReference type="GO" id="GO:0016020">
    <property type="term" value="C:membrane"/>
    <property type="evidence" value="ECO:0007669"/>
    <property type="project" value="InterPro"/>
</dbReference>
<evidence type="ECO:0000256" key="2">
    <source>
        <dbReference type="ARBA" id="ARBA00022448"/>
    </source>
</evidence>
<reference evidence="6 7" key="1">
    <citation type="submission" date="2019-06" db="EMBL/GenBank/DDBJ databases">
        <title>A novel bacterium of genus Amaricoccus, isolated from marine sediment.</title>
        <authorList>
            <person name="Huang H."/>
            <person name="Mo K."/>
            <person name="Hu Y."/>
        </authorList>
    </citation>
    <scope>NUCLEOTIDE SEQUENCE [LARGE SCALE GENOMIC DNA]</scope>
    <source>
        <strain evidence="6 7">HB172011</strain>
    </source>
</reference>
<comment type="caution">
    <text evidence="6">The sequence shown here is derived from an EMBL/GenBank/DDBJ whole genome shotgun (WGS) entry which is preliminary data.</text>
</comment>
<dbReference type="InterPro" id="IPR015860">
    <property type="entry name" value="ABC_transpr_TagH-like"/>
</dbReference>
<dbReference type="InterPro" id="IPR017871">
    <property type="entry name" value="ABC_transporter-like_CS"/>
</dbReference>
<dbReference type="PROSITE" id="PS50893">
    <property type="entry name" value="ABC_TRANSPORTER_2"/>
    <property type="match status" value="1"/>
</dbReference>
<dbReference type="PANTHER" id="PTHR46743:SF2">
    <property type="entry name" value="TEICHOIC ACIDS EXPORT ATP-BINDING PROTEIN TAGH"/>
    <property type="match status" value="1"/>
</dbReference>
<dbReference type="InterPro" id="IPR050683">
    <property type="entry name" value="Bact_Polysacc_Export_ATP-bd"/>
</dbReference>
<dbReference type="AlphaFoldDB" id="A0A501WMA0"/>
<comment type="similarity">
    <text evidence="1">Belongs to the ABC transporter superfamily.</text>
</comment>
<dbReference type="InterPro" id="IPR027417">
    <property type="entry name" value="P-loop_NTPase"/>
</dbReference>
<dbReference type="InterPro" id="IPR003593">
    <property type="entry name" value="AAA+_ATPase"/>
</dbReference>
<evidence type="ECO:0000259" key="5">
    <source>
        <dbReference type="PROSITE" id="PS50893"/>
    </source>
</evidence>
<keyword evidence="4 6" id="KW-0067">ATP-binding</keyword>
<sequence length="220" mass="24271">MIEFRDVSKYYATPGGRKVVLDHLNLTLPSGTKIGVLGRNGAGKSTFLAMVAGTAHPNRGRILRHASISWPLGFSGSFHSDLTGAQNVRFVARIYGMDTDTLVDYVQDFAELGEFMDMPIRSYSSGMKARLAFGMSMGIAFDWYLVDEITAVGDTSFRKKSLAVFRNRLSAAGLLMVSHSTGTIRNYCDSGLVLEGGTARYFEDVEEAIAHHEGNMRRRR</sequence>
<proteinExistence type="inferred from homology"/>
<dbReference type="OrthoDB" id="9778870at2"/>
<dbReference type="EMBL" id="VFRP01000022">
    <property type="protein sequence ID" value="TPE48387.1"/>
    <property type="molecule type" value="Genomic_DNA"/>
</dbReference>
<protein>
    <submittedName>
        <fullName evidence="6">ABC transporter ATP-binding protein</fullName>
    </submittedName>
</protein>
<name>A0A501WMA0_9RHOB</name>
<dbReference type="RefSeq" id="WP_140455453.1">
    <property type="nucleotide sequence ID" value="NZ_VFRP01000022.1"/>
</dbReference>
<dbReference type="SMART" id="SM00382">
    <property type="entry name" value="AAA"/>
    <property type="match status" value="1"/>
</dbReference>
<dbReference type="Pfam" id="PF00005">
    <property type="entry name" value="ABC_tran"/>
    <property type="match status" value="1"/>
</dbReference>
<organism evidence="6 7">
    <name type="scientific">Amaricoccus solimangrovi</name>
    <dbReference type="NCBI Taxonomy" id="2589815"/>
    <lineage>
        <taxon>Bacteria</taxon>
        <taxon>Pseudomonadati</taxon>
        <taxon>Pseudomonadota</taxon>
        <taxon>Alphaproteobacteria</taxon>
        <taxon>Rhodobacterales</taxon>
        <taxon>Paracoccaceae</taxon>
        <taxon>Amaricoccus</taxon>
    </lineage>
</organism>
<dbReference type="PROSITE" id="PS00211">
    <property type="entry name" value="ABC_TRANSPORTER_1"/>
    <property type="match status" value="1"/>
</dbReference>
<evidence type="ECO:0000256" key="3">
    <source>
        <dbReference type="ARBA" id="ARBA00022741"/>
    </source>
</evidence>
<keyword evidence="3" id="KW-0547">Nucleotide-binding</keyword>
<keyword evidence="2" id="KW-0813">Transport</keyword>
<dbReference type="GO" id="GO:0140359">
    <property type="term" value="F:ABC-type transporter activity"/>
    <property type="evidence" value="ECO:0007669"/>
    <property type="project" value="InterPro"/>
</dbReference>
<evidence type="ECO:0000313" key="7">
    <source>
        <dbReference type="Proteomes" id="UP000319255"/>
    </source>
</evidence>
<evidence type="ECO:0000313" key="6">
    <source>
        <dbReference type="EMBL" id="TPE48387.1"/>
    </source>
</evidence>
<dbReference type="GO" id="GO:0016887">
    <property type="term" value="F:ATP hydrolysis activity"/>
    <property type="evidence" value="ECO:0007669"/>
    <property type="project" value="InterPro"/>
</dbReference>
<dbReference type="SUPFAM" id="SSF52540">
    <property type="entry name" value="P-loop containing nucleoside triphosphate hydrolases"/>
    <property type="match status" value="1"/>
</dbReference>
<dbReference type="PANTHER" id="PTHR46743">
    <property type="entry name" value="TEICHOIC ACIDS EXPORT ATP-BINDING PROTEIN TAGH"/>
    <property type="match status" value="1"/>
</dbReference>
<accession>A0A501WMA0</accession>
<dbReference type="GO" id="GO:0005524">
    <property type="term" value="F:ATP binding"/>
    <property type="evidence" value="ECO:0007669"/>
    <property type="project" value="UniProtKB-KW"/>
</dbReference>